<dbReference type="PANTHER" id="PTHR30069:SF53">
    <property type="entry name" value="COLICIN I RECEPTOR-RELATED"/>
    <property type="match status" value="1"/>
</dbReference>
<dbReference type="InterPro" id="IPR039426">
    <property type="entry name" value="TonB-dep_rcpt-like"/>
</dbReference>
<dbReference type="RefSeq" id="WP_041066359.1">
    <property type="nucleotide sequence ID" value="NZ_AP012273.1"/>
</dbReference>
<dbReference type="PANTHER" id="PTHR30069">
    <property type="entry name" value="TONB-DEPENDENT OUTER MEMBRANE RECEPTOR"/>
    <property type="match status" value="1"/>
</dbReference>
<dbReference type="InterPro" id="IPR037066">
    <property type="entry name" value="Plug_dom_sf"/>
</dbReference>
<dbReference type="Pfam" id="PF07715">
    <property type="entry name" value="Plug"/>
    <property type="match status" value="1"/>
</dbReference>
<keyword evidence="9 10" id="KW-0998">Cell outer membrane</keyword>
<dbReference type="OrthoDB" id="9764669at2"/>
<dbReference type="SUPFAM" id="SSF56935">
    <property type="entry name" value="Porins"/>
    <property type="match status" value="1"/>
</dbReference>
<keyword evidence="7 11" id="KW-0798">TonB box</keyword>
<evidence type="ECO:0000256" key="8">
    <source>
        <dbReference type="ARBA" id="ARBA00023136"/>
    </source>
</evidence>
<feature type="domain" description="TonB-dependent receptor plug" evidence="14">
    <location>
        <begin position="38"/>
        <end position="143"/>
    </location>
</feature>
<evidence type="ECO:0000259" key="14">
    <source>
        <dbReference type="Pfam" id="PF07715"/>
    </source>
</evidence>
<comment type="subcellular location">
    <subcellularLocation>
        <location evidence="1 10">Cell outer membrane</location>
        <topology evidence="1 10">Multi-pass membrane protein</topology>
    </subcellularLocation>
</comment>
<evidence type="ECO:0000256" key="5">
    <source>
        <dbReference type="ARBA" id="ARBA00022729"/>
    </source>
</evidence>
<dbReference type="InterPro" id="IPR000531">
    <property type="entry name" value="Beta-barrel_TonB"/>
</dbReference>
<evidence type="ECO:0000256" key="9">
    <source>
        <dbReference type="ARBA" id="ARBA00023237"/>
    </source>
</evidence>
<dbReference type="EMBL" id="AP012273">
    <property type="protein sequence ID" value="BAO44009.1"/>
    <property type="molecule type" value="Genomic_DNA"/>
</dbReference>
<accession>A0A7U6GI25</accession>
<organism evidence="15 16">
    <name type="scientific">Thiolapillus brandeum</name>
    <dbReference type="NCBI Taxonomy" id="1076588"/>
    <lineage>
        <taxon>Bacteria</taxon>
        <taxon>Pseudomonadati</taxon>
        <taxon>Pseudomonadota</taxon>
        <taxon>Gammaproteobacteria</taxon>
        <taxon>Chromatiales</taxon>
        <taxon>Sedimenticolaceae</taxon>
        <taxon>Thiolapillus</taxon>
    </lineage>
</organism>
<dbReference type="GO" id="GO:0015889">
    <property type="term" value="P:cobalamin transport"/>
    <property type="evidence" value="ECO:0007669"/>
    <property type="project" value="TreeGrafter"/>
</dbReference>
<sequence>MKINSLPLALAMTLGTAHAADTLEPLVVTATGYPTHLDDTLASMEIITAEEIRRSPATDIADLLKFHTGLEIGRNGGPGQATSLFIRGTESDHNLVMIDGVPINSGSVGSAALQHIDPQNIERIEIYKGPRSTLWGSGAIGGVINIITRKAGTQEFSYGGTLEGGSDNTWRANAHLGHAADNYHLSASASYQETDGFPPLASSNIDRGYDNTSFNLAAGFDAGIHHFNASHWQTRGNNEYLDYFGTPLDQDFLNSRSSLNWEAAFTDAWTSTLELAHVRDHIDQNQSSDSVHTDRTELSWRNRITLNRDQALLGIKGSNEDVTLDGAFSSYDTDTDILEAWGQYDLVRGTHHAIAGIRYLDHEDAGSKFTWSLNYGYDFGQGTRAWASAATAFRVPSANERYGFGGNPDLEPEESTSYELGLKHRLSSSHELSASLYRNDIDNMIQWVLVTPPWFGYNQNVAEVRIDGLELGYDYHSDDLTLHLGGNWQNPEDRSTGERLLRRAEHSLNAQVNYHWGAWSLGGDLLYSGNRKDFGGITLDSYTLVNLNASYQLNPNWQIFAKLENAFDEDYELASGYNTQERAGFLGIRYSH</sequence>
<keyword evidence="16" id="KW-1185">Reference proteome</keyword>
<dbReference type="InterPro" id="IPR036942">
    <property type="entry name" value="Beta-barrel_TonB_sf"/>
</dbReference>
<feature type="signal peptide" evidence="12">
    <location>
        <begin position="1"/>
        <end position="19"/>
    </location>
</feature>
<evidence type="ECO:0000256" key="12">
    <source>
        <dbReference type="SAM" id="SignalP"/>
    </source>
</evidence>
<dbReference type="Proteomes" id="UP000031631">
    <property type="component" value="Chromosome"/>
</dbReference>
<name>A0A7U6GI25_9GAMM</name>
<keyword evidence="8 10" id="KW-0472">Membrane</keyword>
<feature type="domain" description="TonB-dependent receptor-like beta-barrel" evidence="13">
    <location>
        <begin position="166"/>
        <end position="565"/>
    </location>
</feature>
<dbReference type="GO" id="GO:0009279">
    <property type="term" value="C:cell outer membrane"/>
    <property type="evidence" value="ECO:0007669"/>
    <property type="project" value="UniProtKB-SubCell"/>
</dbReference>
<dbReference type="CDD" id="cd01347">
    <property type="entry name" value="ligand_gated_channel"/>
    <property type="match status" value="1"/>
</dbReference>
<reference evidence="15 16" key="1">
    <citation type="journal article" date="2014" name="PLoS ONE">
        <title>Physiological and genomic features of a novel sulfur-oxidizing gammaproteobacterium belonging to a previously uncultivated symbiotic lineage isolated from a hydrothermal vent.</title>
        <authorList>
            <person name="Nunoura T."/>
            <person name="Takaki Y."/>
            <person name="Kazama H."/>
            <person name="Kakuta J."/>
            <person name="Shimamura S."/>
            <person name="Makita H."/>
            <person name="Hirai M."/>
            <person name="Miyazaki M."/>
            <person name="Takai K."/>
        </authorList>
    </citation>
    <scope>NUCLEOTIDE SEQUENCE [LARGE SCALE GENOMIC DNA]</scope>
    <source>
        <strain evidence="15 16">Hiromi1</strain>
    </source>
</reference>
<evidence type="ECO:0000313" key="15">
    <source>
        <dbReference type="EMBL" id="BAO44009.1"/>
    </source>
</evidence>
<feature type="chain" id="PRO_5030516309" evidence="12">
    <location>
        <begin position="20"/>
        <end position="592"/>
    </location>
</feature>
<protein>
    <submittedName>
        <fullName evidence="15">Iron complex outermembrane recepter protein</fullName>
    </submittedName>
</protein>
<dbReference type="Gene3D" id="2.170.130.10">
    <property type="entry name" value="TonB-dependent receptor, plug domain"/>
    <property type="match status" value="1"/>
</dbReference>
<evidence type="ECO:0000256" key="11">
    <source>
        <dbReference type="RuleBase" id="RU003357"/>
    </source>
</evidence>
<dbReference type="KEGG" id="tbn:TBH_C1080"/>
<keyword evidence="2 10" id="KW-0813">Transport</keyword>
<keyword evidence="3 10" id="KW-1134">Transmembrane beta strand</keyword>
<keyword evidence="4 10" id="KW-0812">Transmembrane</keyword>
<dbReference type="PROSITE" id="PS52016">
    <property type="entry name" value="TONB_DEPENDENT_REC_3"/>
    <property type="match status" value="1"/>
</dbReference>
<evidence type="ECO:0000256" key="2">
    <source>
        <dbReference type="ARBA" id="ARBA00022448"/>
    </source>
</evidence>
<dbReference type="GO" id="GO:0006811">
    <property type="term" value="P:monoatomic ion transport"/>
    <property type="evidence" value="ECO:0007669"/>
    <property type="project" value="UniProtKB-KW"/>
</dbReference>
<evidence type="ECO:0000256" key="7">
    <source>
        <dbReference type="ARBA" id="ARBA00023077"/>
    </source>
</evidence>
<gene>
    <name evidence="15" type="ORF">TBH_C1080</name>
</gene>
<evidence type="ECO:0000313" key="16">
    <source>
        <dbReference type="Proteomes" id="UP000031631"/>
    </source>
</evidence>
<keyword evidence="6" id="KW-0406">Ion transport</keyword>
<evidence type="ECO:0000256" key="6">
    <source>
        <dbReference type="ARBA" id="ARBA00023065"/>
    </source>
</evidence>
<comment type="similarity">
    <text evidence="10 11">Belongs to the TonB-dependent receptor family.</text>
</comment>
<dbReference type="Gene3D" id="2.40.170.20">
    <property type="entry name" value="TonB-dependent receptor, beta-barrel domain"/>
    <property type="match status" value="1"/>
</dbReference>
<evidence type="ECO:0000256" key="3">
    <source>
        <dbReference type="ARBA" id="ARBA00022452"/>
    </source>
</evidence>
<dbReference type="Pfam" id="PF00593">
    <property type="entry name" value="TonB_dep_Rec_b-barrel"/>
    <property type="match status" value="1"/>
</dbReference>
<dbReference type="AlphaFoldDB" id="A0A7U6GI25"/>
<evidence type="ECO:0000259" key="13">
    <source>
        <dbReference type="Pfam" id="PF00593"/>
    </source>
</evidence>
<evidence type="ECO:0000256" key="1">
    <source>
        <dbReference type="ARBA" id="ARBA00004571"/>
    </source>
</evidence>
<evidence type="ECO:0000256" key="10">
    <source>
        <dbReference type="PROSITE-ProRule" id="PRU01360"/>
    </source>
</evidence>
<evidence type="ECO:0000256" key="4">
    <source>
        <dbReference type="ARBA" id="ARBA00022692"/>
    </source>
</evidence>
<proteinExistence type="inferred from homology"/>
<keyword evidence="5 12" id="KW-0732">Signal</keyword>
<dbReference type="InterPro" id="IPR012910">
    <property type="entry name" value="Plug_dom"/>
</dbReference>